<evidence type="ECO:0000256" key="5">
    <source>
        <dbReference type="ARBA" id="ARBA00023136"/>
    </source>
</evidence>
<proteinExistence type="inferred from homology"/>
<reference evidence="8" key="2">
    <citation type="submission" date="2017-12" db="EMBL/GenBank/DDBJ databases">
        <title>Coralsnake Venomics: Analyses of Venom Gland Transcriptomes and Proteomes of Six Brazilian Taxa.</title>
        <authorList>
            <person name="Aird S.D."/>
            <person name="Jorge da Silva N."/>
            <person name="Qiu L."/>
            <person name="Villar-Briones A."/>
            <person name="Aparecida-Saddi V."/>
            <person name="Campos-Telles M.P."/>
            <person name="Grau M."/>
            <person name="Mikheyev A.S."/>
        </authorList>
    </citation>
    <scope>NUCLEOTIDE SEQUENCE</scope>
    <source>
        <tissue evidence="8">Venom_gland</tissue>
    </source>
</reference>
<keyword evidence="3 7" id="KW-0812">Transmembrane</keyword>
<feature type="transmembrane region" description="Helical" evidence="7">
    <location>
        <begin position="73"/>
        <end position="95"/>
    </location>
</feature>
<feature type="transmembrane region" description="Helical" evidence="7">
    <location>
        <begin position="121"/>
        <end position="144"/>
    </location>
</feature>
<dbReference type="Pfam" id="PF04505">
    <property type="entry name" value="CD225"/>
    <property type="match status" value="1"/>
</dbReference>
<keyword evidence="5 7" id="KW-0472">Membrane</keyword>
<dbReference type="InterPro" id="IPR051423">
    <property type="entry name" value="CD225/Dispanin"/>
</dbReference>
<dbReference type="AlphaFoldDB" id="A0A2H6NJC1"/>
<evidence type="ECO:0000313" key="8">
    <source>
        <dbReference type="EMBL" id="LAA33820.1"/>
    </source>
</evidence>
<evidence type="ECO:0000256" key="6">
    <source>
        <dbReference type="SAM" id="MobiDB-lite"/>
    </source>
</evidence>
<dbReference type="InterPro" id="IPR007593">
    <property type="entry name" value="CD225/Dispanin_fam"/>
</dbReference>
<comment type="subcellular location">
    <subcellularLocation>
        <location evidence="1">Membrane</location>
    </subcellularLocation>
</comment>
<dbReference type="EMBL" id="IACI01117809">
    <property type="protein sequence ID" value="LAA33820.1"/>
    <property type="molecule type" value="Transcribed_RNA"/>
</dbReference>
<dbReference type="PANTHER" id="PTHR14948">
    <property type="entry name" value="NG5"/>
    <property type="match status" value="1"/>
</dbReference>
<feature type="region of interest" description="Disordered" evidence="6">
    <location>
        <begin position="1"/>
        <end position="21"/>
    </location>
</feature>
<feature type="compositionally biased region" description="Basic and acidic residues" evidence="6">
    <location>
        <begin position="1"/>
        <end position="11"/>
    </location>
</feature>
<keyword evidence="4 7" id="KW-1133">Transmembrane helix</keyword>
<organism evidence="8">
    <name type="scientific">Micrurus carvalhoi</name>
    <dbReference type="NCBI Taxonomy" id="3147026"/>
    <lineage>
        <taxon>Eukaryota</taxon>
        <taxon>Metazoa</taxon>
        <taxon>Chordata</taxon>
        <taxon>Craniata</taxon>
        <taxon>Vertebrata</taxon>
        <taxon>Euteleostomi</taxon>
        <taxon>Lepidosauria</taxon>
        <taxon>Squamata</taxon>
        <taxon>Bifurcata</taxon>
        <taxon>Unidentata</taxon>
        <taxon>Episquamata</taxon>
        <taxon>Toxicofera</taxon>
        <taxon>Serpentes</taxon>
        <taxon>Colubroidea</taxon>
        <taxon>Elapidae</taxon>
        <taxon>Elapinae</taxon>
        <taxon>Micrurus</taxon>
    </lineage>
</organism>
<dbReference type="PANTHER" id="PTHR14948:SF46">
    <property type="entry name" value="DISPANIN SUBFAMILY A MEMBER 2B-LIKE-RELATED"/>
    <property type="match status" value="1"/>
</dbReference>
<evidence type="ECO:0000256" key="7">
    <source>
        <dbReference type="SAM" id="Phobius"/>
    </source>
</evidence>
<reference evidence="8" key="1">
    <citation type="submission" date="2017-07" db="EMBL/GenBank/DDBJ databases">
        <authorList>
            <person name="Mikheyev A."/>
            <person name="Grau M."/>
        </authorList>
    </citation>
    <scope>NUCLEOTIDE SEQUENCE</scope>
    <source>
        <tissue evidence="8">Venom_gland</tissue>
    </source>
</reference>
<name>A0A2H6NJC1_9SAUR</name>
<evidence type="ECO:0000256" key="4">
    <source>
        <dbReference type="ARBA" id="ARBA00022989"/>
    </source>
</evidence>
<sequence>MSKPEYKKMENDAPEAQNPPPYIENQLAYSGHGFLGGHQYQPPYDLRYNAGLLIQPMQTMNFVRLQPTKEPDYMAYSIFTMLCCCLPLGIAALIYSVQTQEANRTGNAESARRTSKLARNLAHAALAVGLGGLTIYIIFVILMYTQGVSELIGTPYTIAP</sequence>
<comment type="similarity">
    <text evidence="2">Belongs to the CD225/Dispanin family.</text>
</comment>
<evidence type="ECO:0000256" key="1">
    <source>
        <dbReference type="ARBA" id="ARBA00004370"/>
    </source>
</evidence>
<evidence type="ECO:0000256" key="3">
    <source>
        <dbReference type="ARBA" id="ARBA00022692"/>
    </source>
</evidence>
<accession>A0A2H6NJC1</accession>
<protein>
    <recommendedName>
        <fullName evidence="9">Proline-rich transmembrane protein 1</fullName>
    </recommendedName>
</protein>
<evidence type="ECO:0000256" key="2">
    <source>
        <dbReference type="ARBA" id="ARBA00006843"/>
    </source>
</evidence>
<evidence type="ECO:0008006" key="9">
    <source>
        <dbReference type="Google" id="ProtNLM"/>
    </source>
</evidence>
<dbReference type="GO" id="GO:0016020">
    <property type="term" value="C:membrane"/>
    <property type="evidence" value="ECO:0007669"/>
    <property type="project" value="UniProtKB-SubCell"/>
</dbReference>